<name>A0A433D690_9FUNG</name>
<organism evidence="5 6">
    <name type="scientific">Jimgerdemannia flammicorona</name>
    <dbReference type="NCBI Taxonomy" id="994334"/>
    <lineage>
        <taxon>Eukaryota</taxon>
        <taxon>Fungi</taxon>
        <taxon>Fungi incertae sedis</taxon>
        <taxon>Mucoromycota</taxon>
        <taxon>Mucoromycotina</taxon>
        <taxon>Endogonomycetes</taxon>
        <taxon>Endogonales</taxon>
        <taxon>Endogonaceae</taxon>
        <taxon>Jimgerdemannia</taxon>
    </lineage>
</organism>
<dbReference type="AlphaFoldDB" id="A0A433D690"/>
<evidence type="ECO:0000256" key="2">
    <source>
        <dbReference type="ARBA" id="ARBA00022801"/>
    </source>
</evidence>
<dbReference type="Pfam" id="PF01156">
    <property type="entry name" value="IU_nuc_hydro"/>
    <property type="match status" value="1"/>
</dbReference>
<comment type="caution">
    <text evidence="5">The sequence shown here is derived from an EMBL/GenBank/DDBJ whole genome shotgun (WGS) entry which is preliminary data.</text>
</comment>
<dbReference type="InterPro" id="IPR023186">
    <property type="entry name" value="IUNH"/>
</dbReference>
<sequence length="436" mass="47792">MATPIILDTDPGIDDTLATLLALASPELDVRAITLVHGNTRVLNSAKNIITLMSILEQQIQYSAESGAEDSRKFSTSHPVIAVGVYHSRPYCKGTVNTFRHTGAEKPLESEQVFADYFHGIDGLGELHTTHPEFTPSDWQSLIQAEKAVVADVKAHLHTNSLPAKPRLFTTTSRPAVEEILHQLREAPAHTITIVAIGPLTNLAQAIRREPATFSRVKRVLILGGAIDVPGNTTPHAEFNFLADPHAAQIVLQASHGFVPGEVGAAARAKAVSEGNEAPVHVTLVPLDAAEQSSKIPYSIYLMHLLPLTTPLSRFTSTIMAYAYDVCIRRFGVDYMAVYDAFAMSLVVDLTKSELTLAEDGWSAEGMGWSSQFMDVRVETEGTLTRGMCCRDRRVGPNRVWPGNAHNVEVIVAGDHKRFLNRFMERVFDVVLEQVQ</sequence>
<keyword evidence="2 5" id="KW-0378">Hydrolase</keyword>
<evidence type="ECO:0000313" key="5">
    <source>
        <dbReference type="EMBL" id="RUP46339.1"/>
    </source>
</evidence>
<dbReference type="Gene3D" id="3.90.245.10">
    <property type="entry name" value="Ribonucleoside hydrolase-like"/>
    <property type="match status" value="1"/>
</dbReference>
<dbReference type="GO" id="GO:0008477">
    <property type="term" value="F:purine nucleosidase activity"/>
    <property type="evidence" value="ECO:0007669"/>
    <property type="project" value="TreeGrafter"/>
</dbReference>
<dbReference type="PANTHER" id="PTHR12304">
    <property type="entry name" value="INOSINE-URIDINE PREFERRING NUCLEOSIDE HYDROLASE"/>
    <property type="match status" value="1"/>
</dbReference>
<dbReference type="OrthoDB" id="5783963at2759"/>
<evidence type="ECO:0000313" key="6">
    <source>
        <dbReference type="Proteomes" id="UP000268093"/>
    </source>
</evidence>
<dbReference type="InterPro" id="IPR036452">
    <property type="entry name" value="Ribo_hydro-like"/>
</dbReference>
<feature type="domain" description="Inosine/uridine-preferring nucleoside hydrolase" evidence="4">
    <location>
        <begin position="5"/>
        <end position="420"/>
    </location>
</feature>
<evidence type="ECO:0000256" key="1">
    <source>
        <dbReference type="ARBA" id="ARBA00009176"/>
    </source>
</evidence>
<evidence type="ECO:0000256" key="3">
    <source>
        <dbReference type="ARBA" id="ARBA00023295"/>
    </source>
</evidence>
<keyword evidence="3" id="KW-0326">Glycosidase</keyword>
<protein>
    <submittedName>
        <fullName evidence="5">Inosine/uridine-preferring nucleoside hydrolase domain-containing protein</fullName>
    </submittedName>
</protein>
<reference evidence="5 6" key="1">
    <citation type="journal article" date="2018" name="New Phytol.">
        <title>Phylogenomics of Endogonaceae and evolution of mycorrhizas within Mucoromycota.</title>
        <authorList>
            <person name="Chang Y."/>
            <person name="Desiro A."/>
            <person name="Na H."/>
            <person name="Sandor L."/>
            <person name="Lipzen A."/>
            <person name="Clum A."/>
            <person name="Barry K."/>
            <person name="Grigoriev I.V."/>
            <person name="Martin F.M."/>
            <person name="Stajich J.E."/>
            <person name="Smith M.E."/>
            <person name="Bonito G."/>
            <person name="Spatafora J.W."/>
        </authorList>
    </citation>
    <scope>NUCLEOTIDE SEQUENCE [LARGE SCALE GENOMIC DNA]</scope>
    <source>
        <strain evidence="5 6">GMNB39</strain>
    </source>
</reference>
<dbReference type="GO" id="GO:0005829">
    <property type="term" value="C:cytosol"/>
    <property type="evidence" value="ECO:0007669"/>
    <property type="project" value="TreeGrafter"/>
</dbReference>
<keyword evidence="6" id="KW-1185">Reference proteome</keyword>
<gene>
    <name evidence="5" type="ORF">BC936DRAFT_147068</name>
</gene>
<comment type="similarity">
    <text evidence="1">Belongs to the IUNH family.</text>
</comment>
<accession>A0A433D690</accession>
<dbReference type="InterPro" id="IPR001910">
    <property type="entry name" value="Inosine/uridine_hydrolase_dom"/>
</dbReference>
<dbReference type="EMBL" id="RBNI01005985">
    <property type="protein sequence ID" value="RUP46339.1"/>
    <property type="molecule type" value="Genomic_DNA"/>
</dbReference>
<dbReference type="PANTHER" id="PTHR12304:SF56">
    <property type="entry name" value="HYDROLASE, PUTATIVE (AFU_ORTHOLOGUE AFUA_1G11790)-RELATED"/>
    <property type="match status" value="1"/>
</dbReference>
<dbReference type="Proteomes" id="UP000268093">
    <property type="component" value="Unassembled WGS sequence"/>
</dbReference>
<evidence type="ECO:0000259" key="4">
    <source>
        <dbReference type="Pfam" id="PF01156"/>
    </source>
</evidence>
<proteinExistence type="inferred from homology"/>
<dbReference type="SUPFAM" id="SSF53590">
    <property type="entry name" value="Nucleoside hydrolase"/>
    <property type="match status" value="1"/>
</dbReference>
<dbReference type="GO" id="GO:0006152">
    <property type="term" value="P:purine nucleoside catabolic process"/>
    <property type="evidence" value="ECO:0007669"/>
    <property type="project" value="TreeGrafter"/>
</dbReference>